<dbReference type="PANTHER" id="PTHR32026">
    <property type="entry name" value="METHYLTRANSFERASE-LIKE PROTEIN 24"/>
    <property type="match status" value="1"/>
</dbReference>
<protein>
    <recommendedName>
        <fullName evidence="2">Methyltransferase FkbM domain-containing protein</fullName>
    </recommendedName>
</protein>
<evidence type="ECO:0000313" key="1">
    <source>
        <dbReference type="EMBL" id="AFB83084.1"/>
    </source>
</evidence>
<proteinExistence type="predicted"/>
<sequence length="310" mass="35891">MEKLLQELNANIKFSNQLSYQILMSNIISNLDIDKKDKEILLLLLQARDRNYIRINNNEQCYQNIINYLNLIRPLELPLCDLLRIGGNGDGGYVMYNAGGGYMSNIDAKALSLGVSDSSPWDLEMAQRGFKVIEYDASIEKCPYNHENIVFHKKFIGNVNNENTITLAQALKDNNLDDSRPNILQCDIENCEWDMLENVDISILNKYFSQVIFEFHGCNPEEQDGVEKRISLLKKLNEYFIPIHTHLNNHGKIFYSKGLFFSTTLEVSYLRRNELDLMQGLYYRKECGNLQNLDFPVWPSNPEIPLRFQG</sequence>
<reference evidence="1" key="1">
    <citation type="submission" date="2011-03" db="EMBL/GenBank/DDBJ databases">
        <authorList>
            <person name="Hayden H.H."/>
            <person name="Brittnacher M.J."/>
            <person name="Wu Z."/>
            <person name="Lim R."/>
            <person name="Sims E."/>
            <person name="Chang J."/>
            <person name="Fong C."/>
            <person name="Radey M."/>
            <person name="Rohmer L."/>
            <person name="Zhou Y."/>
            <person name="Gillett W."/>
            <person name="Haugen E."/>
            <person name="Bovee D."/>
            <person name="Jewett D."/>
            <person name="McMonagle E."/>
            <person name="Guenthner D."/>
            <person name="Levy R."/>
            <person name="Olson M.V."/>
            <person name="Miller S.I."/>
            <person name="Kaul R."/>
            <person name="Jacobs M.A."/>
        </authorList>
    </citation>
    <scope>NUCLEOTIDE SEQUENCE</scope>
    <source>
        <strain evidence="1">ATCC 43463</strain>
    </source>
</reference>
<dbReference type="PANTHER" id="PTHR32026:SF10">
    <property type="entry name" value="METHYLTRANSFERASE-LIKE PROTEIN 24-RELATED"/>
    <property type="match status" value="1"/>
</dbReference>
<dbReference type="AlphaFoldDB" id="A0A384PRS0"/>
<evidence type="ECO:0008006" key="2">
    <source>
        <dbReference type="Google" id="ProtNLM"/>
    </source>
</evidence>
<reference evidence="1" key="2">
    <citation type="journal article" date="2015" name="PLoS ONE">
        <title>Updated Campylobacter jejuni Capsule PCR Multiplex Typing System and Its Application to Clinical Isolates from South and Southeast Asia.</title>
        <authorList>
            <person name="Poly F."/>
            <person name="Serichantalergs O."/>
            <person name="Kuroiwa J."/>
            <person name="Pootong P."/>
            <person name="Mason C."/>
            <person name="Guerry P."/>
            <person name="Parker C.T."/>
        </authorList>
    </citation>
    <scope>NUCLEOTIDE SEQUENCE</scope>
    <source>
        <strain evidence="1">ATCC 43463</strain>
    </source>
</reference>
<organism evidence="1">
    <name type="scientific">Campylobacter jejuni subsp. jejuni</name>
    <dbReference type="NCBI Taxonomy" id="32022"/>
    <lineage>
        <taxon>Bacteria</taxon>
        <taxon>Pseudomonadati</taxon>
        <taxon>Campylobacterota</taxon>
        <taxon>Epsilonproteobacteria</taxon>
        <taxon>Campylobacterales</taxon>
        <taxon>Campylobacteraceae</taxon>
        <taxon>Campylobacter</taxon>
    </lineage>
</organism>
<accession>A0A384PRS0</accession>
<dbReference type="EMBL" id="JF496678">
    <property type="protein sequence ID" value="AFB83084.1"/>
    <property type="molecule type" value="Genomic_DNA"/>
</dbReference>
<dbReference type="InterPro" id="IPR026913">
    <property type="entry name" value="METTL24"/>
</dbReference>
<name>A0A384PRS0_CAMJU</name>
<dbReference type="RefSeq" id="WP_100639842.1">
    <property type="nucleotide sequence ID" value="NZ_CP028372.1"/>
</dbReference>